<accession>A0A0D5Y5N1</accession>
<organism evidence="1 2">
    <name type="scientific">Pseudomonas chlororaphis</name>
    <dbReference type="NCBI Taxonomy" id="587753"/>
    <lineage>
        <taxon>Bacteria</taxon>
        <taxon>Pseudomonadati</taxon>
        <taxon>Pseudomonadota</taxon>
        <taxon>Gammaproteobacteria</taxon>
        <taxon>Pseudomonadales</taxon>
        <taxon>Pseudomonadaceae</taxon>
        <taxon>Pseudomonas</taxon>
    </lineage>
</organism>
<dbReference type="PIRSF" id="PIRSF020481">
    <property type="entry name" value="BAP"/>
    <property type="match status" value="1"/>
</dbReference>
<reference evidence="1 2" key="1">
    <citation type="journal article" date="2015" name="Mol. Plant Microbe Interact.">
        <title>Comparative Genomic Analysis of Pseudomonas chlororaphis PCL1606 Reveals New Insight into Antifungal Compounds Involved in Biocontrol.</title>
        <authorList>
            <person name="Calderon C.E."/>
            <person name="Ramos C."/>
            <person name="de Vicente A."/>
            <person name="Cazorla F.M."/>
        </authorList>
    </citation>
    <scope>NUCLEOTIDE SEQUENCE [LARGE SCALE GENOMIC DNA]</scope>
    <source>
        <strain evidence="1 2">PCL1606</strain>
    </source>
</reference>
<dbReference type="AlphaFoldDB" id="A0A0D5Y5N1"/>
<sequence>MSMLIPGQNQLAEPAIVTVEAFEDLLAEFKHFVVEYVGARSPESAAKLKISLENESELLSMALEAFCVRLQTHERKYNARIKQMLAWWATGSNLDARLADMGLERQLLDPGDPAAFPPVPPVYESDEDARLRYYLAPHAPAAGSRMQYRREVFTLGERPTVKVDSSDAGVVTVTYTFDPDGFAAQVKDGNGRRTAPGEVQVTVLSRQGDGTPSAALLEGVRQHFARPDVKPETDRVTVQAADIKPYKIRVVAKINPGPDSGLTQVATQRQLQAYADSCHRLEGRVDPSWIDYTLHAAGAVQLEILEPLQPIVTTAFQAPYCTGVEVEVRTL</sequence>
<dbReference type="KEGG" id="pcz:PCL1606_48820"/>
<dbReference type="InterPro" id="IPR014507">
    <property type="entry name" value="Baseplate_assembly_J_pred"/>
</dbReference>
<name>A0A0D5Y5N1_9PSED</name>
<dbReference type="Proteomes" id="UP000032748">
    <property type="component" value="Chromosome"/>
</dbReference>
<dbReference type="OrthoDB" id="9793802at2"/>
<evidence type="ECO:0000313" key="2">
    <source>
        <dbReference type="Proteomes" id="UP000032748"/>
    </source>
</evidence>
<gene>
    <name evidence="1" type="ORF">PCL1606_48820</name>
</gene>
<dbReference type="PATRIC" id="fig|587753.10.peg.4877"/>
<dbReference type="EMBL" id="CP011110">
    <property type="protein sequence ID" value="AKA26329.1"/>
    <property type="molecule type" value="Genomic_DNA"/>
</dbReference>
<dbReference type="RefSeq" id="WP_044461489.1">
    <property type="nucleotide sequence ID" value="NZ_CP011110.1"/>
</dbReference>
<evidence type="ECO:0000313" key="1">
    <source>
        <dbReference type="EMBL" id="AKA26329.1"/>
    </source>
</evidence>
<proteinExistence type="predicted"/>
<protein>
    <submittedName>
        <fullName evidence="1">Baseplate assembly protein</fullName>
    </submittedName>
</protein>